<evidence type="ECO:0000256" key="1">
    <source>
        <dbReference type="SAM" id="MobiDB-lite"/>
    </source>
</evidence>
<dbReference type="GO" id="GO:0030687">
    <property type="term" value="C:preribosome, large subunit precursor"/>
    <property type="evidence" value="ECO:0007669"/>
    <property type="project" value="TreeGrafter"/>
</dbReference>
<dbReference type="AlphaFoldDB" id="A0A4S9M0Z1"/>
<dbReference type="Pfam" id="PF10338">
    <property type="entry name" value="YBL028C_N"/>
    <property type="match status" value="1"/>
</dbReference>
<feature type="domain" description="DUF2423" evidence="2">
    <location>
        <begin position="133"/>
        <end position="176"/>
    </location>
</feature>
<evidence type="ECO:0000313" key="3">
    <source>
        <dbReference type="EMBL" id="THY36049.1"/>
    </source>
</evidence>
<evidence type="ECO:0000313" key="4">
    <source>
        <dbReference type="Proteomes" id="UP000306584"/>
    </source>
</evidence>
<dbReference type="PANTHER" id="PTHR28219:SF1">
    <property type="entry name" value="UPF0642 PROTEIN YBL028C"/>
    <property type="match status" value="1"/>
</dbReference>
<organism evidence="3 4">
    <name type="scientific">Aureobasidium pullulans</name>
    <name type="common">Black yeast</name>
    <name type="synonym">Pullularia pullulans</name>
    <dbReference type="NCBI Taxonomy" id="5580"/>
    <lineage>
        <taxon>Eukaryota</taxon>
        <taxon>Fungi</taxon>
        <taxon>Dikarya</taxon>
        <taxon>Ascomycota</taxon>
        <taxon>Pezizomycotina</taxon>
        <taxon>Dothideomycetes</taxon>
        <taxon>Dothideomycetidae</taxon>
        <taxon>Dothideales</taxon>
        <taxon>Saccotheciaceae</taxon>
        <taxon>Aureobasidium</taxon>
    </lineage>
</organism>
<dbReference type="InterPro" id="IPR019434">
    <property type="entry name" value="DUF2423"/>
</dbReference>
<feature type="compositionally biased region" description="Basic residues" evidence="1">
    <location>
        <begin position="300"/>
        <end position="309"/>
    </location>
</feature>
<reference evidence="3 4" key="1">
    <citation type="submission" date="2018-10" db="EMBL/GenBank/DDBJ databases">
        <title>Fifty Aureobasidium pullulans genomes reveal a recombining polyextremotolerant generalist.</title>
        <authorList>
            <person name="Gostincar C."/>
            <person name="Turk M."/>
            <person name="Zajc J."/>
            <person name="Gunde-Cimerman N."/>
        </authorList>
    </citation>
    <scope>NUCLEOTIDE SEQUENCE [LARGE SCALE GENOMIC DNA]</scope>
    <source>
        <strain evidence="3 4">EXF-6604</strain>
    </source>
</reference>
<feature type="region of interest" description="Disordered" evidence="1">
    <location>
        <begin position="293"/>
        <end position="324"/>
    </location>
</feature>
<proteinExistence type="predicted"/>
<comment type="caution">
    <text evidence="3">The sequence shown here is derived from an EMBL/GenBank/DDBJ whole genome shotgun (WGS) entry which is preliminary data.</text>
</comment>
<feature type="region of interest" description="Disordered" evidence="1">
    <location>
        <begin position="172"/>
        <end position="200"/>
    </location>
</feature>
<gene>
    <name evidence="3" type="ORF">D6D01_00798</name>
</gene>
<evidence type="ECO:0000259" key="2">
    <source>
        <dbReference type="Pfam" id="PF10338"/>
    </source>
</evidence>
<accession>A0A4S9M0Z1</accession>
<dbReference type="EMBL" id="QZBD01000012">
    <property type="protein sequence ID" value="THY36049.1"/>
    <property type="molecule type" value="Genomic_DNA"/>
</dbReference>
<dbReference type="PANTHER" id="PTHR28219">
    <property type="entry name" value="UPF0642 PROTEIN YBL028C"/>
    <property type="match status" value="1"/>
</dbReference>
<protein>
    <recommendedName>
        <fullName evidence="2">DUF2423 domain-containing protein</fullName>
    </recommendedName>
</protein>
<sequence>MHEKNIQGATIGSIVLEEQASVRVGKHLSAFWKNVTVREEVTTKTSQASVLVRTAIAKSVEHQRGAAEQEQQAWKLLHLTPSRRLPFNSRPIDFSARLSDCPPTRFLVPSQENLSLSFTAIFHTTTPSTHAKMGKGLRSSVNKTNNRKLKKNVFGPVETARTERLSQKLMELASQPKPPKSEMEVEESGGKNFCPRDTPSLKLTPPCADSKQAESEAKAANANGALNALAIPVPKSLAHQCPATAAASMNMLTPPPTPPLEISDFSKPSIRSAHRHYADEQLFFHLLGAEKRAKEDKRNRIAKKQKRKVINQMTFKKNPRTGKK</sequence>
<name>A0A4S9M0Z1_AURPU</name>
<dbReference type="Proteomes" id="UP000306584">
    <property type="component" value="Unassembled WGS sequence"/>
</dbReference>